<dbReference type="GO" id="GO:0004164">
    <property type="term" value="F:diphthine synthase activity"/>
    <property type="evidence" value="ECO:0007669"/>
    <property type="project" value="UniProtKB-EC"/>
</dbReference>
<feature type="binding site" evidence="6">
    <location>
        <position position="9"/>
    </location>
    <ligand>
        <name>S-adenosyl-L-methionine</name>
        <dbReference type="ChEBI" id="CHEBI:59789"/>
    </ligand>
</feature>
<dbReference type="AlphaFoldDB" id="A0A7J4IWF3"/>
<dbReference type="GO" id="GO:0017183">
    <property type="term" value="P:protein histidyl modification to diphthamide"/>
    <property type="evidence" value="ECO:0007669"/>
    <property type="project" value="UniProtKB-UniPathway"/>
</dbReference>
<dbReference type="PANTHER" id="PTHR10882:SF0">
    <property type="entry name" value="DIPHTHINE METHYL ESTER SYNTHASE"/>
    <property type="match status" value="1"/>
</dbReference>
<accession>A0A7J4IWF3</accession>
<comment type="caution">
    <text evidence="8">The sequence shown here is derived from an EMBL/GenBank/DDBJ whole genome shotgun (WGS) entry which is preliminary data.</text>
</comment>
<dbReference type="Pfam" id="PF00590">
    <property type="entry name" value="TP_methylase"/>
    <property type="match status" value="1"/>
</dbReference>
<reference evidence="9" key="1">
    <citation type="journal article" date="2020" name="bioRxiv">
        <title>A rank-normalized archaeal taxonomy based on genome phylogeny resolves widespread incomplete and uneven classifications.</title>
        <authorList>
            <person name="Rinke C."/>
            <person name="Chuvochina M."/>
            <person name="Mussig A.J."/>
            <person name="Chaumeil P.-A."/>
            <person name="Waite D.W."/>
            <person name="Whitman W.B."/>
            <person name="Parks D.H."/>
            <person name="Hugenholtz P."/>
        </authorList>
    </citation>
    <scope>NUCLEOTIDE SEQUENCE [LARGE SCALE GENOMIC DNA]</scope>
</reference>
<comment type="similarity">
    <text evidence="2">Belongs to the diphthine synthase family.</text>
</comment>
<evidence type="ECO:0000256" key="4">
    <source>
        <dbReference type="ARBA" id="ARBA00022679"/>
    </source>
</evidence>
<gene>
    <name evidence="8" type="primary">dph5</name>
    <name evidence="8" type="ORF">HA254_04230</name>
</gene>
<keyword evidence="3 8" id="KW-0489">Methyltransferase</keyword>
<dbReference type="Gene3D" id="3.30.950.10">
    <property type="entry name" value="Methyltransferase, Cobalt-precorrin-4 Transmethylase, Domain 2"/>
    <property type="match status" value="1"/>
</dbReference>
<dbReference type="InterPro" id="IPR004551">
    <property type="entry name" value="Dphthn_synthase"/>
</dbReference>
<comment type="pathway">
    <text evidence="1">Protein modification; peptidyl-diphthamide biosynthesis.</text>
</comment>
<dbReference type="NCBIfam" id="TIGR00522">
    <property type="entry name" value="dph5"/>
    <property type="match status" value="1"/>
</dbReference>
<evidence type="ECO:0000256" key="6">
    <source>
        <dbReference type="PIRSR" id="PIRSR036432-1"/>
    </source>
</evidence>
<feature type="binding site" evidence="6">
    <location>
        <position position="230"/>
    </location>
    <ligand>
        <name>S-adenosyl-L-methionine</name>
        <dbReference type="ChEBI" id="CHEBI:59789"/>
    </ligand>
</feature>
<dbReference type="GO" id="GO:0032259">
    <property type="term" value="P:methylation"/>
    <property type="evidence" value="ECO:0007669"/>
    <property type="project" value="UniProtKB-KW"/>
</dbReference>
<feature type="domain" description="Tetrapyrrole methylase" evidence="7">
    <location>
        <begin position="1"/>
        <end position="220"/>
    </location>
</feature>
<organism evidence="8 9">
    <name type="scientific">Candidatus Iainarchaeum sp</name>
    <dbReference type="NCBI Taxonomy" id="3101447"/>
    <lineage>
        <taxon>Archaea</taxon>
        <taxon>Candidatus Iainarchaeota</taxon>
        <taxon>Candidatus Iainarchaeia</taxon>
        <taxon>Candidatus Iainarchaeales</taxon>
        <taxon>Candidatus Iainarchaeaceae</taxon>
        <taxon>Candidatus Iainarchaeum</taxon>
    </lineage>
</organism>
<dbReference type="Gene3D" id="3.40.1010.10">
    <property type="entry name" value="Cobalt-precorrin-4 Transmethylase, Domain 1"/>
    <property type="match status" value="1"/>
</dbReference>
<dbReference type="Proteomes" id="UP000565078">
    <property type="component" value="Unassembled WGS sequence"/>
</dbReference>
<keyword evidence="4 8" id="KW-0808">Transferase</keyword>
<dbReference type="PANTHER" id="PTHR10882">
    <property type="entry name" value="DIPHTHINE SYNTHASE"/>
    <property type="match status" value="1"/>
</dbReference>
<dbReference type="EC" id="2.1.1.98" evidence="8"/>
<name>A0A7J4IWF3_9ARCH</name>
<proteinExistence type="inferred from homology"/>
<evidence type="ECO:0000256" key="1">
    <source>
        <dbReference type="ARBA" id="ARBA00005156"/>
    </source>
</evidence>
<protein>
    <submittedName>
        <fullName evidence="8">Diphthine synthase</fullName>
        <ecNumber evidence="8">2.1.1.98</ecNumber>
    </submittedName>
</protein>
<dbReference type="UniPathway" id="UPA00559"/>
<dbReference type="InterPro" id="IPR035996">
    <property type="entry name" value="4pyrrol_Methylase_sf"/>
</dbReference>
<dbReference type="CDD" id="cd11647">
    <property type="entry name" value="DHP5_DphB"/>
    <property type="match status" value="1"/>
</dbReference>
<dbReference type="EMBL" id="DUGC01000064">
    <property type="protein sequence ID" value="HIH09851.1"/>
    <property type="molecule type" value="Genomic_DNA"/>
</dbReference>
<evidence type="ECO:0000313" key="8">
    <source>
        <dbReference type="EMBL" id="HIH09851.1"/>
    </source>
</evidence>
<dbReference type="InterPro" id="IPR014777">
    <property type="entry name" value="4pyrrole_Mease_sub1"/>
</dbReference>
<evidence type="ECO:0000256" key="2">
    <source>
        <dbReference type="ARBA" id="ARBA00006729"/>
    </source>
</evidence>
<keyword evidence="5 6" id="KW-0949">S-adenosyl-L-methionine</keyword>
<evidence type="ECO:0000313" key="9">
    <source>
        <dbReference type="Proteomes" id="UP000565078"/>
    </source>
</evidence>
<feature type="binding site" evidence="6">
    <location>
        <position position="163"/>
    </location>
    <ligand>
        <name>S-adenosyl-L-methionine</name>
        <dbReference type="ChEBI" id="CHEBI:59789"/>
    </ligand>
</feature>
<dbReference type="InterPro" id="IPR014776">
    <property type="entry name" value="4pyrrole_Mease_sub2"/>
</dbReference>
<dbReference type="SUPFAM" id="SSF53790">
    <property type="entry name" value="Tetrapyrrole methylase"/>
    <property type="match status" value="1"/>
</dbReference>
<evidence type="ECO:0000256" key="3">
    <source>
        <dbReference type="ARBA" id="ARBA00022603"/>
    </source>
</evidence>
<feature type="binding site" evidence="6">
    <location>
        <position position="205"/>
    </location>
    <ligand>
        <name>S-adenosyl-L-methionine</name>
        <dbReference type="ChEBI" id="CHEBI:59789"/>
    </ligand>
</feature>
<sequence length="253" mass="27933">MLCLVGIGLYPGQLTLEALSALRECEKIYLENYTSSYSQGSIDKLKELTGKEVATLARRQVEEELTPVIEEARTKKIALAVFGSPLNATTHVQILLDAKKMGVQTKAIAGISIFEYVAFTGLDRYKFGRTTTIVFHGENYEPESFYDTIAQNKKAGLHTLCLLDIQAENEKMMDVRHAISLLEMIEEKREESAISESICIGIAGAGSDGSQIKAGTLEQLKKFNFSIYPQSLIVCGKINEKEGEALRALSDLQ</sequence>
<evidence type="ECO:0000256" key="5">
    <source>
        <dbReference type="ARBA" id="ARBA00022691"/>
    </source>
</evidence>
<dbReference type="PIRSF" id="PIRSF036432">
    <property type="entry name" value="Diphthine_synth"/>
    <property type="match status" value="1"/>
</dbReference>
<dbReference type="InterPro" id="IPR000878">
    <property type="entry name" value="4pyrrol_Mease"/>
</dbReference>
<feature type="binding site" evidence="6">
    <location>
        <begin position="112"/>
        <end position="113"/>
    </location>
    <ligand>
        <name>S-adenosyl-L-methionine</name>
        <dbReference type="ChEBI" id="CHEBI:59789"/>
    </ligand>
</feature>
<evidence type="ECO:0000259" key="7">
    <source>
        <dbReference type="Pfam" id="PF00590"/>
    </source>
</evidence>